<proteinExistence type="predicted"/>
<protein>
    <submittedName>
        <fullName evidence="3">Uncharacterized protein</fullName>
    </submittedName>
</protein>
<dbReference type="Proteomes" id="UP001209854">
    <property type="component" value="Unassembled WGS sequence"/>
</dbReference>
<keyword evidence="4" id="KW-1185">Reference proteome</keyword>
<sequence>MHRLRADNLSGAKPNPELPPLSNPNSRELVVSEYQTWRGHLVSAFSSFSHGVKRFLFGKPSAERVLSLYDSFCMEARSRIPDAFHRSIKDYEIACVMHLHGIGEVKSKTIDDQQFAVLAEGSKLVRKNLLDSIKADVELSTTELAYRFLSEDRRLPTGFLERALLPHFVDTVVQYYTDDRDAAEDLVAEIALSQGLREDRDITFERILEVKNRIRWHFSGQPDPERARMDYPDKPAELLVFDRSNPASTAPALEQPGESRYELDREDKKYIRTVVDNGKGLKIPRHDLLNRLKRKTLRNKKEMLIGALGTLFSTFFLGVGTGGMAAVLNLVYYFGYYALWSGITHAVRMVKALKAIQRMQMSGDFRLNGTEFNVISELDEKKLRVFLRSLRYVCSHETLARIYNAYAELEKDAEVRLAMTPDARSLDDLIKLEEGRARYLHRRGNLRKAFRLYDILYTTITADLGRMDQEWEKSVGDLWNAKFEKMNPARREALFNRAANDSRVTESRFHVVTNKSGWLKSIFPKLSKNRGLRSAKRQQALEDYERIVNQEIPELTHNEADRNMLSRHAETAVHVAKDGIGLYMMKLVRDTVNSTLAHGLKLGWSSIQGAPRLEVLPLVPKPSLQGLSMFGFFFTVDFLLERVNSRINKERFQAIQRGSKKKTGFGPWRRYRTGREEVNTMRRLSKDQLPDFVEKTLKLHKYHKELMDELAFQKELGNKSSSAKPYEYMDEYEAAIMILKRKKYEFWVREMMAGAVGELHRSIQTKTQYLDSRMADIIAGE</sequence>
<gene>
    <name evidence="3" type="ORF">NX722_25035</name>
</gene>
<keyword evidence="2" id="KW-0812">Transmembrane</keyword>
<feature type="transmembrane region" description="Helical" evidence="2">
    <location>
        <begin position="303"/>
        <end position="324"/>
    </location>
</feature>
<dbReference type="RefSeq" id="WP_262565572.1">
    <property type="nucleotide sequence ID" value="NZ_JAPFCC010000001.1"/>
</dbReference>
<name>A0ABT3N2G8_9GAMM</name>
<evidence type="ECO:0000256" key="2">
    <source>
        <dbReference type="SAM" id="Phobius"/>
    </source>
</evidence>
<reference evidence="3 4" key="1">
    <citation type="submission" date="2022-10" db="EMBL/GenBank/DDBJ databases">
        <title>High-quality genome sequences of two octocoral-associated bacteria, Endozoicomonas euniceicola EF212 and Endozoicomonas gorgoniicola PS125.</title>
        <authorList>
            <person name="Chiou Y.-J."/>
            <person name="Chen Y.-H."/>
        </authorList>
    </citation>
    <scope>NUCLEOTIDE SEQUENCE [LARGE SCALE GENOMIC DNA]</scope>
    <source>
        <strain evidence="3 4">PS125</strain>
    </source>
</reference>
<accession>A0ABT3N2G8</accession>
<organism evidence="3 4">
    <name type="scientific">Endozoicomonas gorgoniicola</name>
    <dbReference type="NCBI Taxonomy" id="1234144"/>
    <lineage>
        <taxon>Bacteria</taxon>
        <taxon>Pseudomonadati</taxon>
        <taxon>Pseudomonadota</taxon>
        <taxon>Gammaproteobacteria</taxon>
        <taxon>Oceanospirillales</taxon>
        <taxon>Endozoicomonadaceae</taxon>
        <taxon>Endozoicomonas</taxon>
    </lineage>
</organism>
<feature type="region of interest" description="Disordered" evidence="1">
    <location>
        <begin position="1"/>
        <end position="25"/>
    </location>
</feature>
<evidence type="ECO:0000313" key="3">
    <source>
        <dbReference type="EMBL" id="MCW7555832.1"/>
    </source>
</evidence>
<comment type="caution">
    <text evidence="3">The sequence shown here is derived from an EMBL/GenBank/DDBJ whole genome shotgun (WGS) entry which is preliminary data.</text>
</comment>
<keyword evidence="2" id="KW-0472">Membrane</keyword>
<dbReference type="EMBL" id="JAPFCC010000001">
    <property type="protein sequence ID" value="MCW7555832.1"/>
    <property type="molecule type" value="Genomic_DNA"/>
</dbReference>
<evidence type="ECO:0000256" key="1">
    <source>
        <dbReference type="SAM" id="MobiDB-lite"/>
    </source>
</evidence>
<evidence type="ECO:0000313" key="4">
    <source>
        <dbReference type="Proteomes" id="UP001209854"/>
    </source>
</evidence>
<keyword evidence="2" id="KW-1133">Transmembrane helix</keyword>